<evidence type="ECO:0000259" key="12">
    <source>
        <dbReference type="SMART" id="SM01329"/>
    </source>
</evidence>
<sequence>MPSHVREVSRIHRIASIPGDGIGVDITDAAVEILNVLAKTIGGFEFEFTTFDWSSKKFLERGWYMPPDGLEQLKKFDAIYFGAVGWPDVPDHISLWGLILPIRKSLNQYVNVRPTRILEGTKSPLADCQREDLDWVIIRENSEGEYSGQGGTSHESSPHTVATEVSIFTRVGIERIMRFAFETARSRPRKKLTMVTKSNAQRHGMVLWDTVFYEVAKEYGDVEIDKMLVDAMTVRMVLQPKSLDTIVATNLHADILSDLAAALSGSIGIAPSSNLDPTRANPSMFEPIHGSAPDIAGKGIANPVGAFWSAAEMVRWVGEEKAADGLMKAVENVTARGVKTKDLGGGEDTKGVTKAVCQEIETLFASTVTLSTPFPRPNEGYLIIEKPNRSVPHLTPRIWPVSHSSPPQLYSSSSSLSASAHPPLPKTRTNFSTPKQPSPQSTPC</sequence>
<keyword evidence="5" id="KW-0479">Metal-binding</keyword>
<comment type="caution">
    <text evidence="13">The sequence shown here is derived from an EMBL/GenBank/DDBJ whole genome shotgun (WGS) entry which is preliminary data.</text>
</comment>
<comment type="similarity">
    <text evidence="3">Belongs to the isocitrate and isopropylmalate dehydrogenases family.</text>
</comment>
<keyword evidence="6" id="KW-0460">Magnesium</keyword>
<evidence type="ECO:0000256" key="9">
    <source>
        <dbReference type="ARBA" id="ARBA00023211"/>
    </source>
</evidence>
<dbReference type="Gene3D" id="3.40.718.10">
    <property type="entry name" value="Isopropylmalate Dehydrogenase"/>
    <property type="match status" value="1"/>
</dbReference>
<evidence type="ECO:0000313" key="14">
    <source>
        <dbReference type="Proteomes" id="UP000800039"/>
    </source>
</evidence>
<dbReference type="PANTHER" id="PTHR43275:SF1">
    <property type="entry name" value="D-MALATE DEHYDROGENASE [DECARBOXYLATING]"/>
    <property type="match status" value="1"/>
</dbReference>
<dbReference type="GO" id="GO:0051287">
    <property type="term" value="F:NAD binding"/>
    <property type="evidence" value="ECO:0007669"/>
    <property type="project" value="InterPro"/>
</dbReference>
<name>A0A9P4LDL3_9PLEO</name>
<protein>
    <recommendedName>
        <fullName evidence="4">D-malate dehydrogenase (decarboxylating)</fullName>
        <ecNumber evidence="4">1.1.1.83</ecNumber>
    </recommendedName>
</protein>
<dbReference type="GO" id="GO:0046553">
    <property type="term" value="F:D-malate dehydrogenase (decarboxylating) (NAD+) activity"/>
    <property type="evidence" value="ECO:0007669"/>
    <property type="project" value="UniProtKB-EC"/>
</dbReference>
<organism evidence="13 14">
    <name type="scientific">Cucurbitaria berberidis CBS 394.84</name>
    <dbReference type="NCBI Taxonomy" id="1168544"/>
    <lineage>
        <taxon>Eukaryota</taxon>
        <taxon>Fungi</taxon>
        <taxon>Dikarya</taxon>
        <taxon>Ascomycota</taxon>
        <taxon>Pezizomycotina</taxon>
        <taxon>Dothideomycetes</taxon>
        <taxon>Pleosporomycetidae</taxon>
        <taxon>Pleosporales</taxon>
        <taxon>Pleosporineae</taxon>
        <taxon>Cucurbitariaceae</taxon>
        <taxon>Cucurbitaria</taxon>
    </lineage>
</organism>
<dbReference type="Pfam" id="PF00180">
    <property type="entry name" value="Iso_dh"/>
    <property type="match status" value="1"/>
</dbReference>
<dbReference type="InterPro" id="IPR024084">
    <property type="entry name" value="IsoPropMal-DH-like_dom"/>
</dbReference>
<dbReference type="GO" id="GO:0000287">
    <property type="term" value="F:magnesium ion binding"/>
    <property type="evidence" value="ECO:0007669"/>
    <property type="project" value="InterPro"/>
</dbReference>
<dbReference type="RefSeq" id="XP_040793070.1">
    <property type="nucleotide sequence ID" value="XM_040932427.1"/>
</dbReference>
<evidence type="ECO:0000256" key="7">
    <source>
        <dbReference type="ARBA" id="ARBA00023002"/>
    </source>
</evidence>
<evidence type="ECO:0000256" key="11">
    <source>
        <dbReference type="SAM" id="MobiDB-lite"/>
    </source>
</evidence>
<dbReference type="PANTHER" id="PTHR43275">
    <property type="entry name" value="D-MALATE DEHYDROGENASE [DECARBOXYLATING]"/>
    <property type="match status" value="1"/>
</dbReference>
<keyword evidence="14" id="KW-1185">Reference proteome</keyword>
<evidence type="ECO:0000256" key="4">
    <source>
        <dbReference type="ARBA" id="ARBA00013126"/>
    </source>
</evidence>
<evidence type="ECO:0000256" key="10">
    <source>
        <dbReference type="ARBA" id="ARBA00049301"/>
    </source>
</evidence>
<dbReference type="EC" id="1.1.1.83" evidence="4"/>
<comment type="catalytic activity">
    <reaction evidence="10">
        <text>(R)-malate + NAD(+) = pyruvate + CO2 + NADH</text>
        <dbReference type="Rhea" id="RHEA:18365"/>
        <dbReference type="ChEBI" id="CHEBI:15361"/>
        <dbReference type="ChEBI" id="CHEBI:15588"/>
        <dbReference type="ChEBI" id="CHEBI:16526"/>
        <dbReference type="ChEBI" id="CHEBI:57540"/>
        <dbReference type="ChEBI" id="CHEBI:57945"/>
        <dbReference type="EC" id="1.1.1.83"/>
    </reaction>
</comment>
<comment type="cofactor">
    <cofactor evidence="1">
        <name>Mn(2+)</name>
        <dbReference type="ChEBI" id="CHEBI:29035"/>
    </cofactor>
</comment>
<keyword evidence="9" id="KW-0464">Manganese</keyword>
<keyword evidence="8" id="KW-0520">NAD</keyword>
<evidence type="ECO:0000256" key="1">
    <source>
        <dbReference type="ARBA" id="ARBA00001936"/>
    </source>
</evidence>
<comment type="cofactor">
    <cofactor evidence="2">
        <name>Mg(2+)</name>
        <dbReference type="ChEBI" id="CHEBI:18420"/>
    </cofactor>
</comment>
<feature type="domain" description="Isopropylmalate dehydrogenase-like" evidence="12">
    <location>
        <begin position="13"/>
        <end position="356"/>
    </location>
</feature>
<evidence type="ECO:0000256" key="3">
    <source>
        <dbReference type="ARBA" id="ARBA00007769"/>
    </source>
</evidence>
<dbReference type="PROSITE" id="PS00470">
    <property type="entry name" value="IDH_IMDH"/>
    <property type="match status" value="1"/>
</dbReference>
<evidence type="ECO:0000313" key="13">
    <source>
        <dbReference type="EMBL" id="KAF1850507.1"/>
    </source>
</evidence>
<proteinExistence type="inferred from homology"/>
<dbReference type="SMART" id="SM01329">
    <property type="entry name" value="Iso_dh"/>
    <property type="match status" value="1"/>
</dbReference>
<evidence type="ECO:0000256" key="5">
    <source>
        <dbReference type="ARBA" id="ARBA00022723"/>
    </source>
</evidence>
<evidence type="ECO:0000256" key="8">
    <source>
        <dbReference type="ARBA" id="ARBA00023027"/>
    </source>
</evidence>
<dbReference type="GeneID" id="63849678"/>
<dbReference type="AlphaFoldDB" id="A0A9P4LDL3"/>
<dbReference type="OrthoDB" id="10261637at2759"/>
<dbReference type="SUPFAM" id="SSF53659">
    <property type="entry name" value="Isocitrate/Isopropylmalate dehydrogenase-like"/>
    <property type="match status" value="1"/>
</dbReference>
<dbReference type="NCBIfam" id="TIGR02089">
    <property type="entry name" value="TTC"/>
    <property type="match status" value="1"/>
</dbReference>
<feature type="compositionally biased region" description="Low complexity" evidence="11">
    <location>
        <begin position="404"/>
        <end position="421"/>
    </location>
</feature>
<accession>A0A9P4LDL3</accession>
<dbReference type="InterPro" id="IPR019818">
    <property type="entry name" value="IsoCit/isopropylmalate_DH_CS"/>
</dbReference>
<dbReference type="EMBL" id="ML976614">
    <property type="protein sequence ID" value="KAF1850507.1"/>
    <property type="molecule type" value="Genomic_DNA"/>
</dbReference>
<dbReference type="InterPro" id="IPR011829">
    <property type="entry name" value="TTC_DH"/>
</dbReference>
<evidence type="ECO:0000256" key="6">
    <source>
        <dbReference type="ARBA" id="ARBA00022842"/>
    </source>
</evidence>
<reference evidence="13" key="1">
    <citation type="submission" date="2020-01" db="EMBL/GenBank/DDBJ databases">
        <authorList>
            <consortium name="DOE Joint Genome Institute"/>
            <person name="Haridas S."/>
            <person name="Albert R."/>
            <person name="Binder M."/>
            <person name="Bloem J."/>
            <person name="Labutti K."/>
            <person name="Salamov A."/>
            <person name="Andreopoulos B."/>
            <person name="Baker S.E."/>
            <person name="Barry K."/>
            <person name="Bills G."/>
            <person name="Bluhm B.H."/>
            <person name="Cannon C."/>
            <person name="Castanera R."/>
            <person name="Culley D.E."/>
            <person name="Daum C."/>
            <person name="Ezra D."/>
            <person name="Gonzalez J.B."/>
            <person name="Henrissat B."/>
            <person name="Kuo A."/>
            <person name="Liang C."/>
            <person name="Lipzen A."/>
            <person name="Lutzoni F."/>
            <person name="Magnuson J."/>
            <person name="Mondo S."/>
            <person name="Nolan M."/>
            <person name="Ohm R."/>
            <person name="Pangilinan J."/>
            <person name="Park H.-J."/>
            <person name="Ramirez L."/>
            <person name="Alfaro M."/>
            <person name="Sun H."/>
            <person name="Tritt A."/>
            <person name="Yoshinaga Y."/>
            <person name="Zwiers L.-H."/>
            <person name="Turgeon B.G."/>
            <person name="Goodwin S.B."/>
            <person name="Spatafora J.W."/>
            <person name="Crous P.W."/>
            <person name="Grigoriev I.V."/>
        </authorList>
    </citation>
    <scope>NUCLEOTIDE SEQUENCE</scope>
    <source>
        <strain evidence="13">CBS 394.84</strain>
    </source>
</reference>
<keyword evidence="7" id="KW-0560">Oxidoreductase</keyword>
<feature type="region of interest" description="Disordered" evidence="11">
    <location>
        <begin position="404"/>
        <end position="444"/>
    </location>
</feature>
<dbReference type="Proteomes" id="UP000800039">
    <property type="component" value="Unassembled WGS sequence"/>
</dbReference>
<gene>
    <name evidence="13" type="ORF">K460DRAFT_361281</name>
</gene>
<evidence type="ECO:0000256" key="2">
    <source>
        <dbReference type="ARBA" id="ARBA00001946"/>
    </source>
</evidence>
<dbReference type="InterPro" id="IPR050501">
    <property type="entry name" value="ICDH/IPMDH"/>
</dbReference>